<dbReference type="EMBL" id="JWLW01000010">
    <property type="protein sequence ID" value="KHT54948.1"/>
    <property type="molecule type" value="Genomic_DNA"/>
</dbReference>
<sequence length="60" mass="7245">MFNLADDPEEKVNLINVFEDKAAELKDEYEAWDRNNSRVDPYSELEKPFARRFDFYLDKP</sequence>
<proteinExistence type="predicted"/>
<name>A0A0B3YJP8_9ALTE</name>
<gene>
    <name evidence="1" type="ORF">RJ41_05015</name>
</gene>
<evidence type="ECO:0000313" key="1">
    <source>
        <dbReference type="EMBL" id="KHT54948.1"/>
    </source>
</evidence>
<reference evidence="1 2" key="1">
    <citation type="submission" date="2014-12" db="EMBL/GenBank/DDBJ databases">
        <title>Genome sequencing of Alteromonas marina AD001.</title>
        <authorList>
            <person name="Adrian T.G.S."/>
            <person name="Chan K.G."/>
        </authorList>
    </citation>
    <scope>NUCLEOTIDE SEQUENCE [LARGE SCALE GENOMIC DNA]</scope>
    <source>
        <strain evidence="1 2">AD001</strain>
    </source>
</reference>
<protein>
    <submittedName>
        <fullName evidence="1">Uncharacterized protein</fullName>
    </submittedName>
</protein>
<evidence type="ECO:0000313" key="2">
    <source>
        <dbReference type="Proteomes" id="UP000031197"/>
    </source>
</evidence>
<comment type="caution">
    <text evidence="1">The sequence shown here is derived from an EMBL/GenBank/DDBJ whole genome shotgun (WGS) entry which is preliminary data.</text>
</comment>
<dbReference type="Proteomes" id="UP000031197">
    <property type="component" value="Unassembled WGS sequence"/>
</dbReference>
<dbReference type="AlphaFoldDB" id="A0A0B3YJP8"/>
<dbReference type="RefSeq" id="WP_039217794.1">
    <property type="nucleotide sequence ID" value="NZ_JWLW01000010.1"/>
</dbReference>
<accession>A0A0B3YJP8</accession>
<organism evidence="1 2">
    <name type="scientific">Alteromonas marina</name>
    <dbReference type="NCBI Taxonomy" id="203795"/>
    <lineage>
        <taxon>Bacteria</taxon>
        <taxon>Pseudomonadati</taxon>
        <taxon>Pseudomonadota</taxon>
        <taxon>Gammaproteobacteria</taxon>
        <taxon>Alteromonadales</taxon>
        <taxon>Alteromonadaceae</taxon>
        <taxon>Alteromonas/Salinimonas group</taxon>
        <taxon>Alteromonas</taxon>
    </lineage>
</organism>
<keyword evidence="2" id="KW-1185">Reference proteome</keyword>